<evidence type="ECO:0000259" key="2">
    <source>
        <dbReference type="Pfam" id="PF04773"/>
    </source>
</evidence>
<dbReference type="PANTHER" id="PTHR30273:SF2">
    <property type="entry name" value="PROTEIN FECR"/>
    <property type="match status" value="1"/>
</dbReference>
<evidence type="ECO:0000256" key="1">
    <source>
        <dbReference type="SAM" id="Phobius"/>
    </source>
</evidence>
<dbReference type="Proteomes" id="UP000245627">
    <property type="component" value="Unassembled WGS sequence"/>
</dbReference>
<reference evidence="4 5" key="1">
    <citation type="submission" date="2018-04" db="EMBL/GenBank/DDBJ databases">
        <title>Sphingobacterium cortibacter sp. nov.</title>
        <authorList>
            <person name="Li Y."/>
        </authorList>
    </citation>
    <scope>NUCLEOTIDE SEQUENCE [LARGE SCALE GENOMIC DNA]</scope>
    <source>
        <strain evidence="4 5">2c-3</strain>
    </source>
</reference>
<gene>
    <name evidence="4" type="ORF">DC487_05430</name>
</gene>
<dbReference type="EMBL" id="QDKG01000001">
    <property type="protein sequence ID" value="PVH27039.1"/>
    <property type="molecule type" value="Genomic_DNA"/>
</dbReference>
<dbReference type="OrthoDB" id="1523735at2"/>
<dbReference type="Gene3D" id="3.55.50.30">
    <property type="match status" value="1"/>
</dbReference>
<evidence type="ECO:0000313" key="5">
    <source>
        <dbReference type="Proteomes" id="UP000245627"/>
    </source>
</evidence>
<accession>A0A2T8HNL2</accession>
<dbReference type="AlphaFoldDB" id="A0A2T8HNL2"/>
<dbReference type="RefSeq" id="WP_116774894.1">
    <property type="nucleotide sequence ID" value="NZ_QDKG01000001.1"/>
</dbReference>
<dbReference type="InterPro" id="IPR012373">
    <property type="entry name" value="Ferrdict_sens_TM"/>
</dbReference>
<sequence>MQQERFEYLASKKLGDQLSDEESQEFEALLQQQPDLLKQYKLLQQYWSEKHSQNQRDRELFQNVLQRIDRSDKPHTSRFRKFWMPVALVASVLLAVGLFVFYFSGSEEHKFVADRKQQKVILDDGTEVILNYKSTLYYPDKFEEDIRQVTVVGEAFFRVAKEKDRPFIVHTKNAVLKVLGTSFNVRAYPDENTTEASLIEGALEVTANDKKATPILLKPAEKVIIPNQQLQKIASRKRSAPKKVKITFFKPTDVQAVETTWLENKLVFKDQTFADLAKALERKYDTPIEFTDASLAKLRFTARFEQESLEDILSALQLAATFQYRIHDNRISISKY</sequence>
<proteinExistence type="predicted"/>
<protein>
    <recommendedName>
        <fullName evidence="6">DUF4974 domain-containing protein</fullName>
    </recommendedName>
</protein>
<keyword evidence="1" id="KW-1133">Transmembrane helix</keyword>
<dbReference type="Pfam" id="PF16344">
    <property type="entry name" value="FecR_C"/>
    <property type="match status" value="1"/>
</dbReference>
<dbReference type="PANTHER" id="PTHR30273">
    <property type="entry name" value="PERIPLASMIC SIGNAL SENSOR AND SIGMA FACTOR ACTIVATOR FECR-RELATED"/>
    <property type="match status" value="1"/>
</dbReference>
<dbReference type="PIRSF" id="PIRSF018266">
    <property type="entry name" value="FecR"/>
    <property type="match status" value="1"/>
</dbReference>
<organism evidence="4 5">
    <name type="scientific">Sphingobacterium corticibacter</name>
    <dbReference type="NCBI Taxonomy" id="2171749"/>
    <lineage>
        <taxon>Bacteria</taxon>
        <taxon>Pseudomonadati</taxon>
        <taxon>Bacteroidota</taxon>
        <taxon>Sphingobacteriia</taxon>
        <taxon>Sphingobacteriales</taxon>
        <taxon>Sphingobacteriaceae</taxon>
        <taxon>Sphingobacterium</taxon>
    </lineage>
</organism>
<comment type="caution">
    <text evidence="4">The sequence shown here is derived from an EMBL/GenBank/DDBJ whole genome shotgun (WGS) entry which is preliminary data.</text>
</comment>
<evidence type="ECO:0000313" key="4">
    <source>
        <dbReference type="EMBL" id="PVH27039.1"/>
    </source>
</evidence>
<dbReference type="InterPro" id="IPR032508">
    <property type="entry name" value="FecR_C"/>
</dbReference>
<dbReference type="InterPro" id="IPR006860">
    <property type="entry name" value="FecR"/>
</dbReference>
<feature type="transmembrane region" description="Helical" evidence="1">
    <location>
        <begin position="82"/>
        <end position="103"/>
    </location>
</feature>
<keyword evidence="1" id="KW-0812">Transmembrane</keyword>
<keyword evidence="5" id="KW-1185">Reference proteome</keyword>
<dbReference type="Gene3D" id="2.60.120.1440">
    <property type="match status" value="1"/>
</dbReference>
<name>A0A2T8HNL2_9SPHI</name>
<keyword evidence="1" id="KW-0472">Membrane</keyword>
<dbReference type="GO" id="GO:0016989">
    <property type="term" value="F:sigma factor antagonist activity"/>
    <property type="evidence" value="ECO:0007669"/>
    <property type="project" value="TreeGrafter"/>
</dbReference>
<evidence type="ECO:0008006" key="6">
    <source>
        <dbReference type="Google" id="ProtNLM"/>
    </source>
</evidence>
<feature type="domain" description="Protein FecR C-terminal" evidence="3">
    <location>
        <begin position="265"/>
        <end position="333"/>
    </location>
</feature>
<evidence type="ECO:0000259" key="3">
    <source>
        <dbReference type="Pfam" id="PF16344"/>
    </source>
</evidence>
<dbReference type="Pfam" id="PF04773">
    <property type="entry name" value="FecR"/>
    <property type="match status" value="1"/>
</dbReference>
<feature type="domain" description="FecR protein" evidence="2">
    <location>
        <begin position="115"/>
        <end position="203"/>
    </location>
</feature>